<evidence type="ECO:0000313" key="2">
    <source>
        <dbReference type="Proteomes" id="UP001633002"/>
    </source>
</evidence>
<reference evidence="1 2" key="1">
    <citation type="submission" date="2024-09" db="EMBL/GenBank/DDBJ databases">
        <title>Chromosome-scale assembly of Riccia sorocarpa.</title>
        <authorList>
            <person name="Paukszto L."/>
        </authorList>
    </citation>
    <scope>NUCLEOTIDE SEQUENCE [LARGE SCALE GENOMIC DNA]</scope>
    <source>
        <strain evidence="1">LP-2024</strain>
        <tissue evidence="1">Aerial parts of the thallus</tissue>
    </source>
</reference>
<evidence type="ECO:0000313" key="1">
    <source>
        <dbReference type="EMBL" id="KAL3700269.1"/>
    </source>
</evidence>
<proteinExistence type="predicted"/>
<dbReference type="AlphaFoldDB" id="A0ABD3IAZ5"/>
<organism evidence="1 2">
    <name type="scientific">Riccia sorocarpa</name>
    <dbReference type="NCBI Taxonomy" id="122646"/>
    <lineage>
        <taxon>Eukaryota</taxon>
        <taxon>Viridiplantae</taxon>
        <taxon>Streptophyta</taxon>
        <taxon>Embryophyta</taxon>
        <taxon>Marchantiophyta</taxon>
        <taxon>Marchantiopsida</taxon>
        <taxon>Marchantiidae</taxon>
        <taxon>Marchantiales</taxon>
        <taxon>Ricciaceae</taxon>
        <taxon>Riccia</taxon>
    </lineage>
</organism>
<gene>
    <name evidence="1" type="ORF">R1sor_018291</name>
</gene>
<dbReference type="Proteomes" id="UP001633002">
    <property type="component" value="Unassembled WGS sequence"/>
</dbReference>
<sequence length="252" mass="28459">MPIELAPTFFLEPTPKRYKKARKQVVQEITDDDNSLLDESEKKPSTPILPISLEARIDQTLTELAIEWKQQAMKAVFALIKTTEAVETGVTPISHIRYKELEVKTKKVKEVARGKQAHIVMLTWRIAKLQSAFCEQEAQAILLDTAYRMCEKPKEVKDLIFTKYLKTLCSKVEEMTRIMELEGLLESNGIAVSKRSDGMFTRAFTEVVQAQLGELSRILSATEKDGPTSSIALTAEEHIELIGNVPLHTKED</sequence>
<keyword evidence="2" id="KW-1185">Reference proteome</keyword>
<protein>
    <submittedName>
        <fullName evidence="1">Uncharacterized protein</fullName>
    </submittedName>
</protein>
<accession>A0ABD3IAZ5</accession>
<dbReference type="EMBL" id="JBJQOH010000001">
    <property type="protein sequence ID" value="KAL3700269.1"/>
    <property type="molecule type" value="Genomic_DNA"/>
</dbReference>
<comment type="caution">
    <text evidence="1">The sequence shown here is derived from an EMBL/GenBank/DDBJ whole genome shotgun (WGS) entry which is preliminary data.</text>
</comment>
<name>A0ABD3IAZ5_9MARC</name>